<keyword evidence="16" id="KW-1185">Reference proteome</keyword>
<dbReference type="EC" id="2.5.1.75" evidence="10"/>
<keyword evidence="4 10" id="KW-0808">Transferase</keyword>
<dbReference type="InterPro" id="IPR027417">
    <property type="entry name" value="P-loop_NTPase"/>
</dbReference>
<evidence type="ECO:0000256" key="10">
    <source>
        <dbReference type="HAMAP-Rule" id="MF_00185"/>
    </source>
</evidence>
<gene>
    <name evidence="10" type="primary">miaA</name>
    <name evidence="15" type="ORF">SAMN05444370_104203</name>
</gene>
<name>A0A1H4AFH6_9RHOB</name>
<evidence type="ECO:0000256" key="8">
    <source>
        <dbReference type="ARBA" id="ARBA00022842"/>
    </source>
</evidence>
<evidence type="ECO:0000256" key="12">
    <source>
        <dbReference type="RuleBase" id="RU003784"/>
    </source>
</evidence>
<comment type="function">
    <text evidence="2 10 12">Catalyzes the transfer of a dimethylallyl group onto the adenine at position 37 in tRNAs that read codons beginning with uridine, leading to the formation of N6-(dimethylallyl)adenosine (i(6)A).</text>
</comment>
<keyword evidence="8 10" id="KW-0460">Magnesium</keyword>
<dbReference type="Pfam" id="PF01715">
    <property type="entry name" value="IPPT"/>
    <property type="match status" value="1"/>
</dbReference>
<comment type="subunit">
    <text evidence="10">Monomer.</text>
</comment>
<dbReference type="Proteomes" id="UP000198703">
    <property type="component" value="Unassembled WGS sequence"/>
</dbReference>
<keyword evidence="5 10" id="KW-0819">tRNA processing</keyword>
<keyword evidence="7 10" id="KW-0067">ATP-binding</keyword>
<feature type="site" description="Interaction with substrate tRNA" evidence="10">
    <location>
        <position position="129"/>
    </location>
</feature>
<evidence type="ECO:0000256" key="13">
    <source>
        <dbReference type="RuleBase" id="RU003785"/>
    </source>
</evidence>
<feature type="region of interest" description="Disordered" evidence="14">
    <location>
        <begin position="1"/>
        <end position="23"/>
    </location>
</feature>
<feature type="binding site" evidence="10">
    <location>
        <begin position="38"/>
        <end position="45"/>
    </location>
    <ligand>
        <name>ATP</name>
        <dbReference type="ChEBI" id="CHEBI:30616"/>
    </ligand>
</feature>
<evidence type="ECO:0000256" key="6">
    <source>
        <dbReference type="ARBA" id="ARBA00022741"/>
    </source>
</evidence>
<dbReference type="InterPro" id="IPR039657">
    <property type="entry name" value="Dimethylallyltransferase"/>
</dbReference>
<feature type="binding site" evidence="10">
    <location>
        <begin position="40"/>
        <end position="45"/>
    </location>
    <ligand>
        <name>substrate</name>
    </ligand>
</feature>
<evidence type="ECO:0000256" key="9">
    <source>
        <dbReference type="ARBA" id="ARBA00049563"/>
    </source>
</evidence>
<evidence type="ECO:0000313" key="16">
    <source>
        <dbReference type="Proteomes" id="UP000198703"/>
    </source>
</evidence>
<dbReference type="InterPro" id="IPR018022">
    <property type="entry name" value="IPT"/>
</dbReference>
<dbReference type="PANTHER" id="PTHR11088">
    <property type="entry name" value="TRNA DIMETHYLALLYLTRANSFERASE"/>
    <property type="match status" value="1"/>
</dbReference>
<dbReference type="OrthoDB" id="9776390at2"/>
<evidence type="ECO:0000256" key="3">
    <source>
        <dbReference type="ARBA" id="ARBA00005842"/>
    </source>
</evidence>
<evidence type="ECO:0000256" key="2">
    <source>
        <dbReference type="ARBA" id="ARBA00003213"/>
    </source>
</evidence>
<keyword evidence="6 10" id="KW-0547">Nucleotide-binding</keyword>
<dbReference type="GO" id="GO:0005524">
    <property type="term" value="F:ATP binding"/>
    <property type="evidence" value="ECO:0007669"/>
    <property type="project" value="UniProtKB-UniRule"/>
</dbReference>
<dbReference type="RefSeq" id="WP_093252135.1">
    <property type="nucleotide sequence ID" value="NZ_FNQM01000004.1"/>
</dbReference>
<evidence type="ECO:0000256" key="7">
    <source>
        <dbReference type="ARBA" id="ARBA00022840"/>
    </source>
</evidence>
<accession>A0A1H4AFH6</accession>
<dbReference type="HAMAP" id="MF_00185">
    <property type="entry name" value="IPP_trans"/>
    <property type="match status" value="1"/>
</dbReference>
<dbReference type="NCBIfam" id="TIGR00174">
    <property type="entry name" value="miaA"/>
    <property type="match status" value="1"/>
</dbReference>
<evidence type="ECO:0000256" key="4">
    <source>
        <dbReference type="ARBA" id="ARBA00022679"/>
    </source>
</evidence>
<comment type="similarity">
    <text evidence="3 10 13">Belongs to the IPP transferase family.</text>
</comment>
<comment type="caution">
    <text evidence="10">Lacks conserved residue(s) required for the propagation of feature annotation.</text>
</comment>
<comment type="catalytic activity">
    <reaction evidence="9 10 11">
        <text>adenosine(37) in tRNA + dimethylallyl diphosphate = N(6)-dimethylallyladenosine(37) in tRNA + diphosphate</text>
        <dbReference type="Rhea" id="RHEA:26482"/>
        <dbReference type="Rhea" id="RHEA-COMP:10162"/>
        <dbReference type="Rhea" id="RHEA-COMP:10375"/>
        <dbReference type="ChEBI" id="CHEBI:33019"/>
        <dbReference type="ChEBI" id="CHEBI:57623"/>
        <dbReference type="ChEBI" id="CHEBI:74411"/>
        <dbReference type="ChEBI" id="CHEBI:74415"/>
        <dbReference type="EC" id="2.5.1.75"/>
    </reaction>
</comment>
<dbReference type="Gene3D" id="3.40.50.300">
    <property type="entry name" value="P-loop containing nucleotide triphosphate hydrolases"/>
    <property type="match status" value="1"/>
</dbReference>
<evidence type="ECO:0000313" key="15">
    <source>
        <dbReference type="EMBL" id="SEA34626.1"/>
    </source>
</evidence>
<dbReference type="GO" id="GO:0006400">
    <property type="term" value="P:tRNA modification"/>
    <property type="evidence" value="ECO:0007669"/>
    <property type="project" value="TreeGrafter"/>
</dbReference>
<organism evidence="15 16">
    <name type="scientific">Rubrimonas cliftonensis</name>
    <dbReference type="NCBI Taxonomy" id="89524"/>
    <lineage>
        <taxon>Bacteria</taxon>
        <taxon>Pseudomonadati</taxon>
        <taxon>Pseudomonadota</taxon>
        <taxon>Alphaproteobacteria</taxon>
        <taxon>Rhodobacterales</taxon>
        <taxon>Paracoccaceae</taxon>
        <taxon>Rubrimonas</taxon>
    </lineage>
</organism>
<dbReference type="STRING" id="89524.SAMN05444370_104203"/>
<proteinExistence type="inferred from homology"/>
<feature type="site" description="Interaction with substrate tRNA" evidence="10">
    <location>
        <position position="147"/>
    </location>
</feature>
<evidence type="ECO:0000256" key="5">
    <source>
        <dbReference type="ARBA" id="ARBA00022694"/>
    </source>
</evidence>
<evidence type="ECO:0000256" key="1">
    <source>
        <dbReference type="ARBA" id="ARBA00001946"/>
    </source>
</evidence>
<protein>
    <recommendedName>
        <fullName evidence="10">tRNA dimethylallyltransferase</fullName>
        <ecNumber evidence="10">2.5.1.75</ecNumber>
    </recommendedName>
    <alternativeName>
        <fullName evidence="10">Dimethylallyl diphosphate:tRNA dimethylallyltransferase</fullName>
        <shortName evidence="10">DMAPP:tRNA dimethylallyltransferase</shortName>
        <shortName evidence="10">DMATase</shortName>
    </alternativeName>
    <alternativeName>
        <fullName evidence="10">Isopentenyl-diphosphate:tRNA isopentenyltransferase</fullName>
        <shortName evidence="10">IPP transferase</shortName>
        <shortName evidence="10">IPPT</shortName>
        <shortName evidence="10">IPTase</shortName>
    </alternativeName>
</protein>
<dbReference type="GO" id="GO:0052381">
    <property type="term" value="F:tRNA dimethylallyltransferase activity"/>
    <property type="evidence" value="ECO:0007669"/>
    <property type="project" value="UniProtKB-UniRule"/>
</dbReference>
<evidence type="ECO:0000256" key="11">
    <source>
        <dbReference type="RuleBase" id="RU003783"/>
    </source>
</evidence>
<dbReference type="SUPFAM" id="SSF52540">
    <property type="entry name" value="P-loop containing nucleoside triphosphate hydrolases"/>
    <property type="match status" value="2"/>
</dbReference>
<dbReference type="AlphaFoldDB" id="A0A1H4AFH6"/>
<dbReference type="PANTHER" id="PTHR11088:SF60">
    <property type="entry name" value="TRNA DIMETHYLALLYLTRANSFERASE"/>
    <property type="match status" value="1"/>
</dbReference>
<comment type="cofactor">
    <cofactor evidence="1 10">
        <name>Mg(2+)</name>
        <dbReference type="ChEBI" id="CHEBI:18420"/>
    </cofactor>
</comment>
<reference evidence="15 16" key="1">
    <citation type="submission" date="2016-10" db="EMBL/GenBank/DDBJ databases">
        <authorList>
            <person name="de Groot N.N."/>
        </authorList>
    </citation>
    <scope>NUCLEOTIDE SEQUENCE [LARGE SCALE GENOMIC DNA]</scope>
    <source>
        <strain evidence="15 16">DSM 15345</strain>
    </source>
</reference>
<dbReference type="Gene3D" id="1.10.20.140">
    <property type="match status" value="1"/>
</dbReference>
<sequence>MSAAPTSDRAAGGGAGGGAEREAERAAECARKPILIAGPTASGKSALALRLAERLGGAVINADTMQVYAEWRVLTARPSREDAARAPHLLYGHVPVSAPYSTGAWLREAAAALETCRREGWRPIFAGGSGLLFTALTEGLAELPPVRPETRAAATARLEALGRERFAAALAARDPATAAAIDLANPMRLLRAWETLEETGEGLAAHWARTAPPLLPAETCATRLLVPDRERLRTRIADRFDAMLAEGALEETAAAMALDPPPTAQAWMAHGARALAAHLRGEISLEAARETAVLDTRRYAKRQATWARGRMGAWRARPV</sequence>
<dbReference type="EMBL" id="FNQM01000004">
    <property type="protein sequence ID" value="SEA34626.1"/>
    <property type="molecule type" value="Genomic_DNA"/>
</dbReference>
<evidence type="ECO:0000256" key="14">
    <source>
        <dbReference type="SAM" id="MobiDB-lite"/>
    </source>
</evidence>